<reference evidence="1" key="1">
    <citation type="submission" date="2023-04" db="EMBL/GenBank/DDBJ databases">
        <title>Draft Genome sequencing of Naganishia species isolated from polar environments using Oxford Nanopore Technology.</title>
        <authorList>
            <person name="Leo P."/>
            <person name="Venkateswaran K."/>
        </authorList>
    </citation>
    <scope>NUCLEOTIDE SEQUENCE</scope>
    <source>
        <strain evidence="1">MNA-CCFEE 5261</strain>
    </source>
</reference>
<proteinExistence type="predicted"/>
<comment type="caution">
    <text evidence="1">The sequence shown here is derived from an EMBL/GenBank/DDBJ whole genome shotgun (WGS) entry which is preliminary data.</text>
</comment>
<dbReference type="EMBL" id="JASBWR010000032">
    <property type="protein sequence ID" value="KAJ9105841.1"/>
    <property type="molecule type" value="Genomic_DNA"/>
</dbReference>
<keyword evidence="2" id="KW-1185">Reference proteome</keyword>
<organism evidence="1 2">
    <name type="scientific">Naganishia cerealis</name>
    <dbReference type="NCBI Taxonomy" id="610337"/>
    <lineage>
        <taxon>Eukaryota</taxon>
        <taxon>Fungi</taxon>
        <taxon>Dikarya</taxon>
        <taxon>Basidiomycota</taxon>
        <taxon>Agaricomycotina</taxon>
        <taxon>Tremellomycetes</taxon>
        <taxon>Filobasidiales</taxon>
        <taxon>Filobasidiaceae</taxon>
        <taxon>Naganishia</taxon>
    </lineage>
</organism>
<evidence type="ECO:0000313" key="1">
    <source>
        <dbReference type="EMBL" id="KAJ9105841.1"/>
    </source>
</evidence>
<accession>A0ACC2W443</accession>
<protein>
    <submittedName>
        <fullName evidence="1">Uncharacterized protein</fullName>
    </submittedName>
</protein>
<evidence type="ECO:0000313" key="2">
    <source>
        <dbReference type="Proteomes" id="UP001241377"/>
    </source>
</evidence>
<name>A0ACC2W443_9TREE</name>
<gene>
    <name evidence="1" type="ORF">QFC19_003411</name>
</gene>
<sequence>MKLHPNFRSFPGEPVSTTHSAGGEMQPGQSRKEEADRTELQPHVSPQRHSAGTTESLASSRTITRCSPLPKTSGETVMRKVDIKDEMSGKTNEGKILDAEEEIHEKRTDGKAVTELDDGLVYLGTDKETGKAIIKSKQQLSGGPYTQPKW</sequence>
<dbReference type="Proteomes" id="UP001241377">
    <property type="component" value="Unassembled WGS sequence"/>
</dbReference>